<keyword evidence="1" id="KW-0472">Membrane</keyword>
<reference evidence="2 3" key="1">
    <citation type="submission" date="2020-08" db="EMBL/GenBank/DDBJ databases">
        <title>A Genomic Blueprint of the Chicken Gut Microbiome.</title>
        <authorList>
            <person name="Gilroy R."/>
            <person name="Ravi A."/>
            <person name="Getino M."/>
            <person name="Pursley I."/>
            <person name="Horton D.L."/>
            <person name="Alikhan N.-F."/>
            <person name="Baker D."/>
            <person name="Gharbi K."/>
            <person name="Hall N."/>
            <person name="Watson M."/>
            <person name="Adriaenssens E.M."/>
            <person name="Foster-Nyarko E."/>
            <person name="Jarju S."/>
            <person name="Secka A."/>
            <person name="Antonio M."/>
            <person name="Oren A."/>
            <person name="Chaudhuri R."/>
            <person name="La Ragione R.M."/>
            <person name="Hildebrand F."/>
            <person name="Pallen M.J."/>
        </authorList>
    </citation>
    <scope>NUCLEOTIDE SEQUENCE [LARGE SCALE GENOMIC DNA]</scope>
    <source>
        <strain evidence="2 3">Sa3CUA8</strain>
    </source>
</reference>
<accession>A0ABR8PK61</accession>
<comment type="caution">
    <text evidence="2">The sequence shown here is derived from an EMBL/GenBank/DDBJ whole genome shotgun (WGS) entry which is preliminary data.</text>
</comment>
<evidence type="ECO:0000313" key="2">
    <source>
        <dbReference type="EMBL" id="MBD7908550.1"/>
    </source>
</evidence>
<feature type="transmembrane region" description="Helical" evidence="1">
    <location>
        <begin position="123"/>
        <end position="140"/>
    </location>
</feature>
<organism evidence="2 3">
    <name type="scientific">Sporosarcina gallistercoris</name>
    <dbReference type="NCBI Taxonomy" id="2762245"/>
    <lineage>
        <taxon>Bacteria</taxon>
        <taxon>Bacillati</taxon>
        <taxon>Bacillota</taxon>
        <taxon>Bacilli</taxon>
        <taxon>Bacillales</taxon>
        <taxon>Caryophanaceae</taxon>
        <taxon>Sporosarcina</taxon>
    </lineage>
</organism>
<sequence>MNFVAYIIIACEISFWAVIALGLTVRYVFKQKQLGLFILALIPLIDVILLVVTAIDLYHGATATVAHSIAPLYIGISLAFGKSMIQWADERFQYYVTKQGPKPIRRTGYPHAMHSMKGSLRHVLAFAIGGPMILFVKWYIDSPERTLEFDNTLRLWTIILVIDLLISASYFIWPRPNRKTSKS</sequence>
<proteinExistence type="predicted"/>
<evidence type="ECO:0000313" key="3">
    <source>
        <dbReference type="Proteomes" id="UP000659496"/>
    </source>
</evidence>
<gene>
    <name evidence="2" type="ORF">H9659_09425</name>
</gene>
<feature type="transmembrane region" description="Helical" evidence="1">
    <location>
        <begin position="152"/>
        <end position="173"/>
    </location>
</feature>
<feature type="transmembrane region" description="Helical" evidence="1">
    <location>
        <begin position="36"/>
        <end position="55"/>
    </location>
</feature>
<keyword evidence="1" id="KW-0812">Transmembrane</keyword>
<feature type="transmembrane region" description="Helical" evidence="1">
    <location>
        <begin position="61"/>
        <end position="81"/>
    </location>
</feature>
<protein>
    <submittedName>
        <fullName evidence="2">Uncharacterized protein</fullName>
    </submittedName>
</protein>
<dbReference type="Proteomes" id="UP000659496">
    <property type="component" value="Unassembled WGS sequence"/>
</dbReference>
<keyword evidence="3" id="KW-1185">Reference proteome</keyword>
<dbReference type="RefSeq" id="WP_191689802.1">
    <property type="nucleotide sequence ID" value="NZ_JACSQY010000006.1"/>
</dbReference>
<feature type="transmembrane region" description="Helical" evidence="1">
    <location>
        <begin position="6"/>
        <end position="29"/>
    </location>
</feature>
<evidence type="ECO:0000256" key="1">
    <source>
        <dbReference type="SAM" id="Phobius"/>
    </source>
</evidence>
<keyword evidence="1" id="KW-1133">Transmembrane helix</keyword>
<name>A0ABR8PK61_9BACL</name>
<dbReference type="EMBL" id="JACSQY010000006">
    <property type="protein sequence ID" value="MBD7908550.1"/>
    <property type="molecule type" value="Genomic_DNA"/>
</dbReference>